<keyword evidence="4 6" id="KW-1133">Transmembrane helix</keyword>
<dbReference type="Proteomes" id="UP000076512">
    <property type="component" value="Unassembled WGS sequence"/>
</dbReference>
<feature type="transmembrane region" description="Helical" evidence="6">
    <location>
        <begin position="12"/>
        <end position="30"/>
    </location>
</feature>
<dbReference type="STRING" id="455432.AWN90_09925"/>
<dbReference type="EMBL" id="LWGR01000021">
    <property type="protein sequence ID" value="KZM69284.1"/>
    <property type="molecule type" value="Genomic_DNA"/>
</dbReference>
<evidence type="ECO:0000256" key="6">
    <source>
        <dbReference type="SAM" id="Phobius"/>
    </source>
</evidence>
<dbReference type="PANTHER" id="PTHR34820:SF4">
    <property type="entry name" value="INNER MEMBRANE PROTEIN YEBZ"/>
    <property type="match status" value="1"/>
</dbReference>
<dbReference type="GO" id="GO:0006825">
    <property type="term" value="P:copper ion transport"/>
    <property type="evidence" value="ECO:0007669"/>
    <property type="project" value="InterPro"/>
</dbReference>
<feature type="transmembrane region" description="Helical" evidence="6">
    <location>
        <begin position="42"/>
        <end position="60"/>
    </location>
</feature>
<evidence type="ECO:0000313" key="8">
    <source>
        <dbReference type="EMBL" id="KZM69284.1"/>
    </source>
</evidence>
<dbReference type="Pfam" id="PF05425">
    <property type="entry name" value="CopD"/>
    <property type="match status" value="1"/>
</dbReference>
<feature type="domain" description="Copper resistance protein D" evidence="7">
    <location>
        <begin position="207"/>
        <end position="305"/>
    </location>
</feature>
<evidence type="ECO:0000259" key="7">
    <source>
        <dbReference type="Pfam" id="PF05425"/>
    </source>
</evidence>
<feature type="transmembrane region" description="Helical" evidence="6">
    <location>
        <begin position="116"/>
        <end position="139"/>
    </location>
</feature>
<feature type="transmembrane region" description="Helical" evidence="6">
    <location>
        <begin position="211"/>
        <end position="232"/>
    </location>
</feature>
<dbReference type="InterPro" id="IPR008457">
    <property type="entry name" value="Cu-R_CopD_dom"/>
</dbReference>
<protein>
    <submittedName>
        <fullName evidence="8">Copper resistance protein CopD</fullName>
    </submittedName>
</protein>
<feature type="transmembrane region" description="Helical" evidence="6">
    <location>
        <begin position="72"/>
        <end position="96"/>
    </location>
</feature>
<feature type="transmembrane region" description="Helical" evidence="6">
    <location>
        <begin position="175"/>
        <end position="199"/>
    </location>
</feature>
<evidence type="ECO:0000313" key="9">
    <source>
        <dbReference type="Proteomes" id="UP000076512"/>
    </source>
</evidence>
<name>A0A164IBQ8_9NOCA</name>
<evidence type="ECO:0000256" key="5">
    <source>
        <dbReference type="ARBA" id="ARBA00023136"/>
    </source>
</evidence>
<keyword evidence="5 6" id="KW-0472">Membrane</keyword>
<dbReference type="PANTHER" id="PTHR34820">
    <property type="entry name" value="INNER MEMBRANE PROTEIN YEBZ"/>
    <property type="match status" value="1"/>
</dbReference>
<keyword evidence="2" id="KW-1003">Cell membrane</keyword>
<feature type="transmembrane region" description="Helical" evidence="6">
    <location>
        <begin position="244"/>
        <end position="267"/>
    </location>
</feature>
<keyword evidence="9" id="KW-1185">Reference proteome</keyword>
<reference evidence="8 9" key="1">
    <citation type="submission" date="2016-04" db="EMBL/GenBank/DDBJ databases">
        <authorList>
            <person name="Evans L.H."/>
            <person name="Alamgir A."/>
            <person name="Owens N."/>
            <person name="Weber N.D."/>
            <person name="Virtaneva K."/>
            <person name="Barbian K."/>
            <person name="Babar A."/>
            <person name="Rosenke K."/>
        </authorList>
    </citation>
    <scope>NUCLEOTIDE SEQUENCE [LARGE SCALE GENOMIC DNA]</scope>
    <source>
        <strain evidence="8 9">IFM 0406</strain>
    </source>
</reference>
<evidence type="ECO:0000256" key="4">
    <source>
        <dbReference type="ARBA" id="ARBA00022989"/>
    </source>
</evidence>
<dbReference type="GO" id="GO:0005886">
    <property type="term" value="C:plasma membrane"/>
    <property type="evidence" value="ECO:0007669"/>
    <property type="project" value="UniProtKB-SubCell"/>
</dbReference>
<comment type="subcellular location">
    <subcellularLocation>
        <location evidence="1">Cell membrane</location>
        <topology evidence="1">Multi-pass membrane protein</topology>
    </subcellularLocation>
</comment>
<gene>
    <name evidence="8" type="ORF">AWN90_09925</name>
</gene>
<proteinExistence type="predicted"/>
<dbReference type="RefSeq" id="WP_067584823.1">
    <property type="nucleotide sequence ID" value="NZ_JABMCZ010000002.1"/>
</dbReference>
<feature type="transmembrane region" description="Helical" evidence="6">
    <location>
        <begin position="288"/>
        <end position="307"/>
    </location>
</feature>
<dbReference type="AlphaFoldDB" id="A0A164IBQ8"/>
<keyword evidence="3 6" id="KW-0812">Transmembrane</keyword>
<evidence type="ECO:0000256" key="1">
    <source>
        <dbReference type="ARBA" id="ARBA00004651"/>
    </source>
</evidence>
<evidence type="ECO:0000256" key="3">
    <source>
        <dbReference type="ARBA" id="ARBA00022692"/>
    </source>
</evidence>
<organism evidence="8 9">
    <name type="scientific">Nocardia terpenica</name>
    <dbReference type="NCBI Taxonomy" id="455432"/>
    <lineage>
        <taxon>Bacteria</taxon>
        <taxon>Bacillati</taxon>
        <taxon>Actinomycetota</taxon>
        <taxon>Actinomycetes</taxon>
        <taxon>Mycobacteriales</taxon>
        <taxon>Nocardiaceae</taxon>
        <taxon>Nocardia</taxon>
    </lineage>
</organism>
<dbReference type="OrthoDB" id="4641923at2"/>
<comment type="caution">
    <text evidence="8">The sequence shown here is derived from an EMBL/GenBank/DDBJ whole genome shotgun (WGS) entry which is preliminary data.</text>
</comment>
<feature type="transmembrane region" description="Helical" evidence="6">
    <location>
        <begin position="146"/>
        <end position="163"/>
    </location>
</feature>
<accession>A0A164IBQ8</accession>
<sequence length="309" mass="32078">MTGGTATALRSALLLVVPAGLVGVAVGWALAAPDPVQSEAPVRALADCAGATVLGLAALPRLHERLRPAWRLLALLAGLWLVTEFAVLVCEAAQVVGVPVGRLRPGPFGDYLVHISGGQVGIAILVATGAVTGYCALAYRRPDRAAADLVLVFAAVALVLRPITGHMSQQAFGSVLAAVHALAAAGWFGLLLALALVVRTRGEWAVILPRYSEWALPAVLAVTVTGIVNGLVRLHGLTPLVDTGYGRILLAKTVLLAGLLALGWWWRRSWVPAAAEHRMPADASLRRAIVEVVAMALVFGLAAALSVTA</sequence>
<evidence type="ECO:0000256" key="2">
    <source>
        <dbReference type="ARBA" id="ARBA00022475"/>
    </source>
</evidence>
<dbReference type="InterPro" id="IPR032694">
    <property type="entry name" value="CopC/D"/>
</dbReference>